<dbReference type="Pfam" id="PF10720">
    <property type="entry name" value="DUF2515"/>
    <property type="match status" value="1"/>
</dbReference>
<dbReference type="EMBL" id="BAWO01000031">
    <property type="protein sequence ID" value="GAJ40051.1"/>
    <property type="molecule type" value="Genomic_DNA"/>
</dbReference>
<reference evidence="1 2" key="1">
    <citation type="submission" date="2014-04" db="EMBL/GenBank/DDBJ databases">
        <title>Whole genome shotgun sequence of Geobacillus caldoxylosilyticus NBRC 107762.</title>
        <authorList>
            <person name="Hosoyama A."/>
            <person name="Hosoyama Y."/>
            <person name="Katano-Makiyama Y."/>
            <person name="Tsuchikane K."/>
            <person name="Ohji S."/>
            <person name="Ichikawa N."/>
            <person name="Yamazoe A."/>
            <person name="Fujita N."/>
        </authorList>
    </citation>
    <scope>NUCLEOTIDE SEQUENCE [LARGE SCALE GENOMIC DNA]</scope>
    <source>
        <strain evidence="1 2">NBRC 107762</strain>
    </source>
</reference>
<organism evidence="1 2">
    <name type="scientific">Parageobacillus caldoxylosilyticus NBRC 107762</name>
    <dbReference type="NCBI Taxonomy" id="1220594"/>
    <lineage>
        <taxon>Bacteria</taxon>
        <taxon>Bacillati</taxon>
        <taxon>Bacillota</taxon>
        <taxon>Bacilli</taxon>
        <taxon>Bacillales</taxon>
        <taxon>Anoxybacillaceae</taxon>
        <taxon>Saccharococcus</taxon>
    </lineage>
</organism>
<comment type="caution">
    <text evidence="1">The sequence shown here is derived from an EMBL/GenBank/DDBJ whole genome shotgun (WGS) entry which is preliminary data.</text>
</comment>
<dbReference type="InterPro" id="IPR019658">
    <property type="entry name" value="DUF2515"/>
</dbReference>
<protein>
    <recommendedName>
        <fullName evidence="3">DUF2515 domain-containing protein</fullName>
    </recommendedName>
</protein>
<gene>
    <name evidence="1" type="ORF">GCA01S_031_00570</name>
</gene>
<evidence type="ECO:0000313" key="2">
    <source>
        <dbReference type="Proteomes" id="UP000023561"/>
    </source>
</evidence>
<proteinExistence type="predicted"/>
<sequence>MELAISRINDYQTEKMKIQDVLAKEGDRIIQIRTFLQMIHPIQYIYRSFLYRHHIPIVSSHLLLDLARCWENPTPSISLTDEEQQIVSAIRQKTAKYNRNNITRTAAYFDFFQAHPEVHWAFLAHIVSRNGGWNMTDLRGNVIPRLLPENLINPLFLFYERANALIFHDAYPQLLLYEQSKQKKKPLFHLLPCFAVSSFMKPFWEYFWETKDAPVITVALIINEQHYIQKRVIENPFFQTHVLSTMPFIVEQWLGFNDVLIPYKAGRRIRLAGTTVRDFADVHHRIHIGKTLYSILFFEKRLTQRAYQFAREMAHTGSRADFWPQWFSAQATDSSRIYSPRLEEVWPDICHPFSDHHDWFTDKEAIIQMMETIPVVKHKDITADYMHNVKMLRTAAITVQ</sequence>
<keyword evidence="2" id="KW-1185">Reference proteome</keyword>
<dbReference type="Proteomes" id="UP000023561">
    <property type="component" value="Unassembled WGS sequence"/>
</dbReference>
<evidence type="ECO:0000313" key="1">
    <source>
        <dbReference type="EMBL" id="GAJ40051.1"/>
    </source>
</evidence>
<name>A0A023DGB8_9BACL</name>
<accession>A0A023DGB8</accession>
<dbReference type="AlphaFoldDB" id="A0A023DGB8"/>
<evidence type="ECO:0008006" key="3">
    <source>
        <dbReference type="Google" id="ProtNLM"/>
    </source>
</evidence>